<accession>A0ABX6AD13</accession>
<feature type="region of interest" description="Disordered" evidence="1">
    <location>
        <begin position="31"/>
        <end position="61"/>
    </location>
</feature>
<dbReference type="EMBL" id="CP023700">
    <property type="protein sequence ID" value="QEU84658.1"/>
    <property type="molecule type" value="Genomic_DNA"/>
</dbReference>
<sequence length="79" mass="8891">MHRGQGVRLRAVQSRTGESPGYWLARHMARRVRGEDHSGPPGREDAGPWSDGAPDSIPPSGRKLQEITQLHLLSYRYML</sequence>
<reference evidence="2 3" key="1">
    <citation type="submission" date="2017-09" db="EMBL/GenBank/DDBJ databases">
        <authorList>
            <person name="Lee N."/>
            <person name="Cho B.-K."/>
        </authorList>
    </citation>
    <scope>NUCLEOTIDE SEQUENCE [LARGE SCALE GENOMIC DNA]</scope>
    <source>
        <strain evidence="2 3">ATCC 39115</strain>
    </source>
</reference>
<name>A0ABX6AD13_STRVD</name>
<keyword evidence="3" id="KW-1185">Reference proteome</keyword>
<feature type="compositionally biased region" description="Basic and acidic residues" evidence="1">
    <location>
        <begin position="32"/>
        <end position="46"/>
    </location>
</feature>
<evidence type="ECO:0000256" key="1">
    <source>
        <dbReference type="SAM" id="MobiDB-lite"/>
    </source>
</evidence>
<dbReference type="Proteomes" id="UP000327143">
    <property type="component" value="Chromosome"/>
</dbReference>
<gene>
    <name evidence="2" type="ORF">CP969_08050</name>
</gene>
<evidence type="ECO:0000313" key="3">
    <source>
        <dbReference type="Proteomes" id="UP000327143"/>
    </source>
</evidence>
<protein>
    <recommendedName>
        <fullName evidence="4">Transposase</fullName>
    </recommendedName>
</protein>
<evidence type="ECO:0000313" key="2">
    <source>
        <dbReference type="EMBL" id="QEU84658.1"/>
    </source>
</evidence>
<proteinExistence type="predicted"/>
<evidence type="ECO:0008006" key="4">
    <source>
        <dbReference type="Google" id="ProtNLM"/>
    </source>
</evidence>
<organism evidence="2 3">
    <name type="scientific">Streptomyces viridosporus T7A</name>
    <dbReference type="NCBI Taxonomy" id="665577"/>
    <lineage>
        <taxon>Bacteria</taxon>
        <taxon>Bacillati</taxon>
        <taxon>Actinomycetota</taxon>
        <taxon>Actinomycetes</taxon>
        <taxon>Kitasatosporales</taxon>
        <taxon>Streptomycetaceae</taxon>
        <taxon>Streptomyces</taxon>
    </lineage>
</organism>